<dbReference type="PATRIC" id="fig|587753.9.peg.5087"/>
<name>A0A0A6FLF7_9PSED</name>
<dbReference type="OrthoDB" id="7020056at2"/>
<proteinExistence type="predicted"/>
<evidence type="ECO:0000313" key="2">
    <source>
        <dbReference type="Proteomes" id="UP000030564"/>
    </source>
</evidence>
<evidence type="ECO:0008006" key="3">
    <source>
        <dbReference type="Google" id="ProtNLM"/>
    </source>
</evidence>
<dbReference type="PROSITE" id="PS51257">
    <property type="entry name" value="PROKAR_LIPOPROTEIN"/>
    <property type="match status" value="1"/>
</dbReference>
<reference evidence="1 2" key="1">
    <citation type="submission" date="2014-10" db="EMBL/GenBank/DDBJ databases">
        <title>Draft genome sequence of Pseudomonas chlororaphis EA105.</title>
        <authorList>
            <person name="McCully L.M."/>
            <person name="Bitzer A.S."/>
            <person name="Spence C."/>
            <person name="Bais H."/>
            <person name="Silby M.W."/>
        </authorList>
    </citation>
    <scope>NUCLEOTIDE SEQUENCE [LARGE SCALE GENOMIC DNA]</scope>
    <source>
        <strain evidence="1 2">EA105</strain>
    </source>
</reference>
<dbReference type="AlphaFoldDB" id="A0A0A6FLF7"/>
<sequence>MKKIIALSTAALLTGCTATNTLPERTLADGQDYLAPIHVMVDDPMNSSTLRNHLRQTGVFREIQTGTAKADEYSVQVKLNMQPEFPPFPLVMLSCLTLFTLPLSKEYNTEAQFSVYQGDKRLKQYSYRNTTQKYTWLLDQGGELEGQNLSRIARAFAQDVQRDRLIPAAGAAQ</sequence>
<accession>A0A0A6FLF7</accession>
<comment type="caution">
    <text evidence="1">The sequence shown here is derived from an EMBL/GenBank/DDBJ whole genome shotgun (WGS) entry which is preliminary data.</text>
</comment>
<gene>
    <name evidence="1" type="ORF">NZ35_10450</name>
</gene>
<evidence type="ECO:0000313" key="1">
    <source>
        <dbReference type="EMBL" id="KHA73581.1"/>
    </source>
</evidence>
<dbReference type="EMBL" id="JSFK01000005">
    <property type="protein sequence ID" value="KHA73581.1"/>
    <property type="molecule type" value="Genomic_DNA"/>
</dbReference>
<protein>
    <recommendedName>
        <fullName evidence="3">Lipoprotein</fullName>
    </recommendedName>
</protein>
<organism evidence="1 2">
    <name type="scientific">Pseudomonas chlororaphis</name>
    <dbReference type="NCBI Taxonomy" id="587753"/>
    <lineage>
        <taxon>Bacteria</taxon>
        <taxon>Pseudomonadati</taxon>
        <taxon>Pseudomonadota</taxon>
        <taxon>Gammaproteobacteria</taxon>
        <taxon>Pseudomonadales</taxon>
        <taxon>Pseudomonadaceae</taxon>
        <taxon>Pseudomonas</taxon>
    </lineage>
</organism>
<dbReference type="Proteomes" id="UP000030564">
    <property type="component" value="Unassembled WGS sequence"/>
</dbReference>